<accession>A0A4Y1R840</accession>
<name>A0A4Y1R840_PRUDU</name>
<dbReference type="InterPro" id="IPR032675">
    <property type="entry name" value="LRR_dom_sf"/>
</dbReference>
<reference evidence="1" key="1">
    <citation type="journal article" date="2019" name="Science">
        <title>Mutation of a bHLH transcription factor allowed almond domestication.</title>
        <authorList>
            <person name="Sanchez-Perez R."/>
            <person name="Pavan S."/>
            <person name="Mazzeo R."/>
            <person name="Moldovan C."/>
            <person name="Aiese Cigliano R."/>
            <person name="Del Cueto J."/>
            <person name="Ricciardi F."/>
            <person name="Lotti C."/>
            <person name="Ricciardi L."/>
            <person name="Dicenta F."/>
            <person name="Lopez-Marques R.L."/>
            <person name="Lindberg Moller B."/>
        </authorList>
    </citation>
    <scope>NUCLEOTIDE SEQUENCE</scope>
</reference>
<organism evidence="1">
    <name type="scientific">Prunus dulcis</name>
    <name type="common">Almond</name>
    <name type="synonym">Amygdalus dulcis</name>
    <dbReference type="NCBI Taxonomy" id="3755"/>
    <lineage>
        <taxon>Eukaryota</taxon>
        <taxon>Viridiplantae</taxon>
        <taxon>Streptophyta</taxon>
        <taxon>Embryophyta</taxon>
        <taxon>Tracheophyta</taxon>
        <taxon>Spermatophyta</taxon>
        <taxon>Magnoliopsida</taxon>
        <taxon>eudicotyledons</taxon>
        <taxon>Gunneridae</taxon>
        <taxon>Pentapetalae</taxon>
        <taxon>rosids</taxon>
        <taxon>fabids</taxon>
        <taxon>Rosales</taxon>
        <taxon>Rosaceae</taxon>
        <taxon>Amygdaloideae</taxon>
        <taxon>Amygdaleae</taxon>
        <taxon>Prunus</taxon>
    </lineage>
</organism>
<dbReference type="SUPFAM" id="SSF52047">
    <property type="entry name" value="RNI-like"/>
    <property type="match status" value="1"/>
</dbReference>
<proteinExistence type="predicted"/>
<gene>
    <name evidence="1" type="ORF">Prudu_009943</name>
</gene>
<evidence type="ECO:0000313" key="1">
    <source>
        <dbReference type="EMBL" id="BBH00048.1"/>
    </source>
</evidence>
<protein>
    <submittedName>
        <fullName evidence="1">Uncharacterized protein</fullName>
    </submittedName>
</protein>
<sequence>MGNAGFDFGLPNLEALDLENCLAHHHMKICSAKLKRLALRIGGLSRKKDGKVSDIKGFFPKSFMIHNLNHLELRTGFTQYDLVGMAALLKLCPNLETMMLDYLFKIEEDETLSEEFSSKPVELSMPSLKQVTVTSYTGTEDEVNFMKILSTQGVALEKIILVRGHVGAKSRVQMVLYRNASQSWKCYLPDLASTTLNYIDSELFKQGINWLIES</sequence>
<dbReference type="AlphaFoldDB" id="A0A4Y1R840"/>
<dbReference type="EMBL" id="AP019299">
    <property type="protein sequence ID" value="BBH00048.1"/>
    <property type="molecule type" value="Genomic_DNA"/>
</dbReference>
<dbReference type="Gene3D" id="3.80.10.10">
    <property type="entry name" value="Ribonuclease Inhibitor"/>
    <property type="match status" value="1"/>
</dbReference>